<evidence type="ECO:0000313" key="1">
    <source>
        <dbReference type="EMBL" id="CEP62834.1"/>
    </source>
</evidence>
<protein>
    <submittedName>
        <fullName evidence="1">LALA0S06e04896g1_1</fullName>
    </submittedName>
</protein>
<dbReference type="OrthoDB" id="3972963at2759"/>
<gene>
    <name evidence="1" type="ORF">LALA0_S06e04896g</name>
</gene>
<evidence type="ECO:0000313" key="2">
    <source>
        <dbReference type="Proteomes" id="UP000054304"/>
    </source>
</evidence>
<organism evidence="1 2">
    <name type="scientific">Lachancea lanzarotensis</name>
    <dbReference type="NCBI Taxonomy" id="1245769"/>
    <lineage>
        <taxon>Eukaryota</taxon>
        <taxon>Fungi</taxon>
        <taxon>Dikarya</taxon>
        <taxon>Ascomycota</taxon>
        <taxon>Saccharomycotina</taxon>
        <taxon>Saccharomycetes</taxon>
        <taxon>Saccharomycetales</taxon>
        <taxon>Saccharomycetaceae</taxon>
        <taxon>Lachancea</taxon>
    </lineage>
</organism>
<dbReference type="RefSeq" id="XP_022629056.1">
    <property type="nucleotide sequence ID" value="XM_022771898.1"/>
</dbReference>
<dbReference type="Proteomes" id="UP000054304">
    <property type="component" value="Unassembled WGS sequence"/>
</dbReference>
<dbReference type="EMBL" id="LN736365">
    <property type="protein sequence ID" value="CEP62834.1"/>
    <property type="molecule type" value="Genomic_DNA"/>
</dbReference>
<proteinExistence type="predicted"/>
<keyword evidence="2" id="KW-1185">Reference proteome</keyword>
<dbReference type="AlphaFoldDB" id="A0A0C7N8F1"/>
<name>A0A0C7N8F1_9SACH</name>
<dbReference type="GeneID" id="34686314"/>
<sequence length="121" mass="14166">MFSLKLLTKNAKRFQHTFAFKKWSDLSLKQQQTFVKGFVDNYKKQYPGSKTNVSLQGLSIDMENHQDAPAVFGIFYNDVWDLCKKSKQNLYSKDVNALQRNDIKLTGRYGHESFYDLLVEE</sequence>
<dbReference type="HOGENOM" id="CLU_159429_1_0_1"/>
<reference evidence="1 2" key="1">
    <citation type="submission" date="2014-12" db="EMBL/GenBank/DDBJ databases">
        <authorList>
            <person name="Neuveglise Cecile"/>
        </authorList>
    </citation>
    <scope>NUCLEOTIDE SEQUENCE [LARGE SCALE GENOMIC DNA]</scope>
    <source>
        <strain evidence="1 2">CBS 12615</strain>
    </source>
</reference>
<accession>A0A0C7N8F1</accession>